<sequence length="311" mass="35196">MLSEMSLFREFGVDCNDNLTSKTVLFVDKSIAIDPMFEKDAQSCCGLIVMHSTNRTVINSDMKRLMDDKIGKTINYIEKDSKMVLVNAFHFKVEWKLPICRNSLGTFSTADGVKLSLPFLELWGPIKAGYLAKYATEILEIPLTICRLNLFIALPDEGSSIAELFRDDEKCACGALLNSIKKSDLEMKSIAVRLPKFRLEYGQHFDRFMDSQDITDAFSPNRADFSAMSTNFNNFRFALSDFVTKTVFELSEECSLTQDELKANTIEPQPSEIVEVSRPFVFGLTAQYDIDRRLFFAIGFIKNPTECGCTV</sequence>
<evidence type="ECO:0000256" key="5">
    <source>
        <dbReference type="RuleBase" id="RU000411"/>
    </source>
</evidence>
<dbReference type="PANTHER" id="PTHR11461">
    <property type="entry name" value="SERINE PROTEASE INHIBITOR, SERPIN"/>
    <property type="match status" value="1"/>
</dbReference>
<dbReference type="InterPro" id="IPR042185">
    <property type="entry name" value="Serpin_sf_2"/>
</dbReference>
<dbReference type="Pfam" id="PF00079">
    <property type="entry name" value="Serpin"/>
    <property type="match status" value="1"/>
</dbReference>
<dbReference type="STRING" id="1965070.A0A443Q9G3"/>
<dbReference type="Proteomes" id="UP000285301">
    <property type="component" value="Unassembled WGS sequence"/>
</dbReference>
<evidence type="ECO:0000256" key="1">
    <source>
        <dbReference type="ARBA" id="ARBA00009500"/>
    </source>
</evidence>
<keyword evidence="2" id="KW-0646">Protease inhibitor</keyword>
<evidence type="ECO:0000313" key="7">
    <source>
        <dbReference type="EMBL" id="RWR99653.1"/>
    </source>
</evidence>
<organism evidence="7 8">
    <name type="scientific">Dinothrombium tinctorium</name>
    <dbReference type="NCBI Taxonomy" id="1965070"/>
    <lineage>
        <taxon>Eukaryota</taxon>
        <taxon>Metazoa</taxon>
        <taxon>Ecdysozoa</taxon>
        <taxon>Arthropoda</taxon>
        <taxon>Chelicerata</taxon>
        <taxon>Arachnida</taxon>
        <taxon>Acari</taxon>
        <taxon>Acariformes</taxon>
        <taxon>Trombidiformes</taxon>
        <taxon>Prostigmata</taxon>
        <taxon>Anystina</taxon>
        <taxon>Parasitengona</taxon>
        <taxon>Trombidioidea</taxon>
        <taxon>Trombidiidae</taxon>
        <taxon>Dinothrombium</taxon>
    </lineage>
</organism>
<accession>A0A443Q9G3</accession>
<protein>
    <recommendedName>
        <fullName evidence="6">Serpin domain-containing protein</fullName>
    </recommendedName>
</protein>
<gene>
    <name evidence="7" type="ORF">B4U79_16989</name>
</gene>
<evidence type="ECO:0000313" key="8">
    <source>
        <dbReference type="Proteomes" id="UP000285301"/>
    </source>
</evidence>
<dbReference type="GO" id="GO:0004867">
    <property type="term" value="F:serine-type endopeptidase inhibitor activity"/>
    <property type="evidence" value="ECO:0007669"/>
    <property type="project" value="UniProtKB-KW"/>
</dbReference>
<dbReference type="OrthoDB" id="9440847at2759"/>
<dbReference type="EMBL" id="NCKU01014151">
    <property type="protein sequence ID" value="RWR99653.1"/>
    <property type="molecule type" value="Genomic_DNA"/>
</dbReference>
<dbReference type="PANTHER" id="PTHR11461:SF211">
    <property type="entry name" value="GH10112P-RELATED"/>
    <property type="match status" value="1"/>
</dbReference>
<evidence type="ECO:0000256" key="4">
    <source>
        <dbReference type="ARBA" id="ARBA00023180"/>
    </source>
</evidence>
<dbReference type="InterPro" id="IPR042178">
    <property type="entry name" value="Serpin_sf_1"/>
</dbReference>
<dbReference type="Gene3D" id="3.30.497.10">
    <property type="entry name" value="Antithrombin, subunit I, domain 2"/>
    <property type="match status" value="1"/>
</dbReference>
<dbReference type="GO" id="GO:0005615">
    <property type="term" value="C:extracellular space"/>
    <property type="evidence" value="ECO:0007669"/>
    <property type="project" value="InterPro"/>
</dbReference>
<keyword evidence="8" id="KW-1185">Reference proteome</keyword>
<feature type="domain" description="Serpin" evidence="6">
    <location>
        <begin position="5"/>
        <end position="304"/>
    </location>
</feature>
<evidence type="ECO:0000256" key="2">
    <source>
        <dbReference type="ARBA" id="ARBA00022690"/>
    </source>
</evidence>
<evidence type="ECO:0000256" key="3">
    <source>
        <dbReference type="ARBA" id="ARBA00022900"/>
    </source>
</evidence>
<comment type="similarity">
    <text evidence="1 5">Belongs to the serpin family.</text>
</comment>
<name>A0A443Q9G3_9ACAR</name>
<dbReference type="InterPro" id="IPR000215">
    <property type="entry name" value="Serpin_fam"/>
</dbReference>
<proteinExistence type="inferred from homology"/>
<dbReference type="SUPFAM" id="SSF56574">
    <property type="entry name" value="Serpins"/>
    <property type="match status" value="1"/>
</dbReference>
<dbReference type="SMART" id="SM00093">
    <property type="entry name" value="SERPIN"/>
    <property type="match status" value="1"/>
</dbReference>
<dbReference type="InterPro" id="IPR036186">
    <property type="entry name" value="Serpin_sf"/>
</dbReference>
<keyword evidence="4" id="KW-0325">Glycoprotein</keyword>
<reference evidence="7 8" key="1">
    <citation type="journal article" date="2018" name="Gigascience">
        <title>Genomes of trombidid mites reveal novel predicted allergens and laterally-transferred genes associated with secondary metabolism.</title>
        <authorList>
            <person name="Dong X."/>
            <person name="Chaisiri K."/>
            <person name="Xia D."/>
            <person name="Armstrong S.D."/>
            <person name="Fang Y."/>
            <person name="Donnelly M.J."/>
            <person name="Kadowaki T."/>
            <person name="McGarry J.W."/>
            <person name="Darby A.C."/>
            <person name="Makepeace B.L."/>
        </authorList>
    </citation>
    <scope>NUCLEOTIDE SEQUENCE [LARGE SCALE GENOMIC DNA]</scope>
    <source>
        <strain evidence="7">UoL-WK</strain>
    </source>
</reference>
<evidence type="ECO:0000259" key="6">
    <source>
        <dbReference type="SMART" id="SM00093"/>
    </source>
</evidence>
<dbReference type="InterPro" id="IPR023796">
    <property type="entry name" value="Serpin_dom"/>
</dbReference>
<keyword evidence="3" id="KW-0722">Serine protease inhibitor</keyword>
<dbReference type="Gene3D" id="2.30.39.10">
    <property type="entry name" value="Alpha-1-antitrypsin, domain 1"/>
    <property type="match status" value="1"/>
</dbReference>
<dbReference type="AlphaFoldDB" id="A0A443Q9G3"/>
<comment type="caution">
    <text evidence="7">The sequence shown here is derived from an EMBL/GenBank/DDBJ whole genome shotgun (WGS) entry which is preliminary data.</text>
</comment>